<accession>A0A167X8K6</accession>
<name>A0A167X8K6_9EURO</name>
<protein>
    <submittedName>
        <fullName evidence="3">Heterokaryon incompatibility Het-C</fullName>
    </submittedName>
</protein>
<dbReference type="OrthoDB" id="2506204at2759"/>
<organism evidence="3 4">
    <name type="scientific">Ascosphaera apis ARSEF 7405</name>
    <dbReference type="NCBI Taxonomy" id="392613"/>
    <lineage>
        <taxon>Eukaryota</taxon>
        <taxon>Fungi</taxon>
        <taxon>Dikarya</taxon>
        <taxon>Ascomycota</taxon>
        <taxon>Pezizomycotina</taxon>
        <taxon>Eurotiomycetes</taxon>
        <taxon>Eurotiomycetidae</taxon>
        <taxon>Onygenales</taxon>
        <taxon>Ascosphaeraceae</taxon>
        <taxon>Ascosphaera</taxon>
    </lineage>
</organism>
<feature type="signal peptide" evidence="2">
    <location>
        <begin position="1"/>
        <end position="18"/>
    </location>
</feature>
<dbReference type="Pfam" id="PF07217">
    <property type="entry name" value="Het-C"/>
    <property type="match status" value="1"/>
</dbReference>
<dbReference type="InterPro" id="IPR052577">
    <property type="entry name" value="VWA7"/>
</dbReference>
<dbReference type="EMBL" id="AZGZ01000019">
    <property type="protein sequence ID" value="KZZ89765.1"/>
    <property type="molecule type" value="Genomic_DNA"/>
</dbReference>
<evidence type="ECO:0000256" key="2">
    <source>
        <dbReference type="SAM" id="SignalP"/>
    </source>
</evidence>
<reference evidence="3 4" key="1">
    <citation type="journal article" date="2016" name="Genome Biol. Evol.">
        <title>Divergent and convergent evolution of fungal pathogenicity.</title>
        <authorList>
            <person name="Shang Y."/>
            <person name="Xiao G."/>
            <person name="Zheng P."/>
            <person name="Cen K."/>
            <person name="Zhan S."/>
            <person name="Wang C."/>
        </authorList>
    </citation>
    <scope>NUCLEOTIDE SEQUENCE [LARGE SCALE GENOMIC DNA]</scope>
    <source>
        <strain evidence="3 4">ARSEF 7405</strain>
    </source>
</reference>
<dbReference type="PANTHER" id="PTHR14905:SF11">
    <property type="entry name" value="TINC (EUROFUNG)"/>
    <property type="match status" value="1"/>
</dbReference>
<comment type="caution">
    <text evidence="3">The sequence shown here is derived from an EMBL/GenBank/DDBJ whole genome shotgun (WGS) entry which is preliminary data.</text>
</comment>
<dbReference type="AlphaFoldDB" id="A0A167X8K6"/>
<dbReference type="VEuPathDB" id="FungiDB:AAP_04116"/>
<sequence length="717" mass="79885">MLIPYFLVFAYWLQPAHAFGAGNIASISSIAGQNWRHGDIEDTLLTLVLAQCAGGKRFKPSDVLRVYFGNWLRDYSQAVDVATLKHVSAEAIRILLWVVGFMTFGYGTGEFEVTAERLGTYQTIEHIDNPLGYAQGVDARDYDPRLRGPVDEDIELAIDERTGLKKYISTEDEGIETSASLVRRTLGACIQFGRKYAATRDKADLYEAFRLLGTGLHCLEDYAAHSNYTELALIELGEADVFPMVGANTAIELEGAENNPVFPIVTGSFGGVDFLHSVMGELTDQTTQSELQSLQTAIEQSENDPPSSAVLGKLLDRLPSSLFGGTEDDKTKMDEFQQQANEAHEEEDEDVSPLEPEKWAEYLIKVQERIYPIMQWHDRFMQRIDELVERIPVVPKMIQKLKEQMTLFVFTVLAPFVLPVINRVKTELQAGSSEIIESSKEQQLNIFMDDDCSNPTHSMLSKDHFSNVLNEPAGKIAGAIVAWSVPQIMECWDNTEIDIERTLTRIIYGVFHHPALRMYDYDGAGAIREIMFSVVEKWWDEQGEEGQEVLRQQLCRDGIENGLNHKSELEEFDHACAKPYVLPQAAHDDDDEEDEEDDWGAVEESRQEEEGIEEGEYHENVGESAERPEKEGGEYPERPPPGYGNPESGNMSEEYSAGGGGNDSLPGGSNPMAMLASGQGEAIVTDMVQEAVGGGPMGMVAGKVVHKLFERLEDQLS</sequence>
<dbReference type="Proteomes" id="UP000242877">
    <property type="component" value="Unassembled WGS sequence"/>
</dbReference>
<evidence type="ECO:0000256" key="1">
    <source>
        <dbReference type="SAM" id="MobiDB-lite"/>
    </source>
</evidence>
<gene>
    <name evidence="3" type="ORF">AAP_04116</name>
</gene>
<keyword evidence="4" id="KW-1185">Reference proteome</keyword>
<feature type="region of interest" description="Disordered" evidence="1">
    <location>
        <begin position="586"/>
        <end position="677"/>
    </location>
</feature>
<feature type="compositionally biased region" description="Basic and acidic residues" evidence="1">
    <location>
        <begin position="603"/>
        <end position="637"/>
    </location>
</feature>
<proteinExistence type="predicted"/>
<keyword evidence="2" id="KW-0732">Signal</keyword>
<feature type="chain" id="PRO_5007894290" evidence="2">
    <location>
        <begin position="19"/>
        <end position="717"/>
    </location>
</feature>
<dbReference type="InterPro" id="IPR010816">
    <property type="entry name" value="Het-C"/>
</dbReference>
<evidence type="ECO:0000313" key="4">
    <source>
        <dbReference type="Proteomes" id="UP000242877"/>
    </source>
</evidence>
<dbReference type="PANTHER" id="PTHR14905">
    <property type="entry name" value="NG37"/>
    <property type="match status" value="1"/>
</dbReference>
<evidence type="ECO:0000313" key="3">
    <source>
        <dbReference type="EMBL" id="KZZ89765.1"/>
    </source>
</evidence>
<feature type="compositionally biased region" description="Acidic residues" evidence="1">
    <location>
        <begin position="588"/>
        <end position="602"/>
    </location>
</feature>